<dbReference type="InterPro" id="IPR009057">
    <property type="entry name" value="Homeodomain-like_sf"/>
</dbReference>
<evidence type="ECO:0000313" key="4">
    <source>
        <dbReference type="EMBL" id="CAJ0948394.1"/>
    </source>
</evidence>
<gene>
    <name evidence="4" type="ORF">RIMI_LOCUS12137264</name>
</gene>
<dbReference type="EMBL" id="CAUEEQ010028387">
    <property type="protein sequence ID" value="CAJ0948394.1"/>
    <property type="molecule type" value="Genomic_DNA"/>
</dbReference>
<feature type="domain" description="Helix-turn-helix" evidence="3">
    <location>
        <begin position="348"/>
        <end position="404"/>
    </location>
</feature>
<dbReference type="InterPro" id="IPR036388">
    <property type="entry name" value="WH-like_DNA-bd_sf"/>
</dbReference>
<dbReference type="PANTHER" id="PTHR21301:SF12">
    <property type="match status" value="1"/>
</dbReference>
<evidence type="ECO:0008006" key="6">
    <source>
        <dbReference type="Google" id="ProtNLM"/>
    </source>
</evidence>
<dbReference type="Proteomes" id="UP001176940">
    <property type="component" value="Unassembled WGS sequence"/>
</dbReference>
<dbReference type="Pfam" id="PF01498">
    <property type="entry name" value="HTH_Tnp_Tc3_2"/>
    <property type="match status" value="1"/>
</dbReference>
<evidence type="ECO:0000256" key="1">
    <source>
        <dbReference type="SAM" id="MobiDB-lite"/>
    </source>
</evidence>
<protein>
    <recommendedName>
        <fullName evidence="6">GIY-YIG domain-containing protein</fullName>
    </recommendedName>
</protein>
<proteinExistence type="predicted"/>
<organism evidence="4 5">
    <name type="scientific">Ranitomeya imitator</name>
    <name type="common">mimic poison frog</name>
    <dbReference type="NCBI Taxonomy" id="111125"/>
    <lineage>
        <taxon>Eukaryota</taxon>
        <taxon>Metazoa</taxon>
        <taxon>Chordata</taxon>
        <taxon>Craniata</taxon>
        <taxon>Vertebrata</taxon>
        <taxon>Euteleostomi</taxon>
        <taxon>Amphibia</taxon>
        <taxon>Batrachia</taxon>
        <taxon>Anura</taxon>
        <taxon>Neobatrachia</taxon>
        <taxon>Hyloidea</taxon>
        <taxon>Dendrobatidae</taxon>
        <taxon>Dendrobatinae</taxon>
        <taxon>Ranitomeya</taxon>
    </lineage>
</organism>
<feature type="compositionally biased region" description="Low complexity" evidence="1">
    <location>
        <begin position="177"/>
        <end position="195"/>
    </location>
</feature>
<dbReference type="SUPFAM" id="SSF46689">
    <property type="entry name" value="Homeodomain-like"/>
    <property type="match status" value="1"/>
</dbReference>
<feature type="domain" description="Transposase Tc1-like" evidence="2">
    <location>
        <begin position="674"/>
        <end position="743"/>
    </location>
</feature>
<feature type="region of interest" description="Disordered" evidence="1">
    <location>
        <begin position="177"/>
        <end position="199"/>
    </location>
</feature>
<keyword evidence="5" id="KW-1185">Reference proteome</keyword>
<sequence>MVSPELNSTHKTRLLGAQHVGEKDSGVRSRLERIKRWIKVWWNKTTLENCLEEKLIPRGLRVQVFPSYGKDDVNFTKEWEETCNQCSNQFLQLIIQKNGSTLKEIDVEIDKSQELLKSITTQVEMDIFNEEMEECFLVWEKQIKNTKVSKYHRDQHDYLNNRIYKWKYTTSKETRKSSMSSVTSTENESNEPSTSYDRHQNKMGFRKYNFRKNTYRDKYSEENSNTASTSKGSFFLQLQGTAMGASCAPSYANLFLGLWERDLFLSDSIPLRDTHFYSEIPQKNAKNQDVCTYPKTFIGALNTNESNIKLTYKAGRQNMELLDVLFNVDDEGWILTDVHRKPTSVNTLLHAESSHPKNLINSIPTGQFLRMRRICSDENKFETQASDLRKRFLNRGYSDKVIQRGYRRAKFTKRSDLFYQHKIPKENDIVRFISTFNARSGKMWAAMNKYWNLLKLDVSLSGHIASHPTITYRRSQNIKDILVRSNFEPRTKNIFESKGPPWGCKPCGSCIACPNIETTKTFSNSSNSKNYKITHSISCKTFGVIYSARCPCNKLYIGLTSHELRRRVREHVLDIKAAAESTNIEELKTIPRHYKLYHNSDPSSFKLTMIISKETRATIIALHKNGLTRKSIAATKIAPQSTIYRIIKNFKERASIVVKKAPGRLRKASKRQDRILKLFQLRDRTTSSAELAQEWQQAGVSASERTVRRRLFEQGLVSRRAAKKPLLSRKNIRDRLIFCKRYREWTAEDWGKVIFSDECPFRLFGTSGK</sequence>
<accession>A0ABN9LSH6</accession>
<comment type="caution">
    <text evidence="4">The sequence shown here is derived from an EMBL/GenBank/DDBJ whole genome shotgun (WGS) entry which is preliminary data.</text>
</comment>
<name>A0ABN9LSH6_9NEOB</name>
<evidence type="ECO:0000313" key="5">
    <source>
        <dbReference type="Proteomes" id="UP001176940"/>
    </source>
</evidence>
<dbReference type="InterPro" id="IPR036397">
    <property type="entry name" value="RNaseH_sf"/>
</dbReference>
<dbReference type="Gene3D" id="3.30.420.10">
    <property type="entry name" value="Ribonuclease H-like superfamily/Ribonuclease H"/>
    <property type="match status" value="1"/>
</dbReference>
<dbReference type="Gene3D" id="1.10.10.10">
    <property type="entry name" value="Winged helix-like DNA-binding domain superfamily/Winged helix DNA-binding domain"/>
    <property type="match status" value="1"/>
</dbReference>
<dbReference type="InterPro" id="IPR058912">
    <property type="entry name" value="HTH_animal"/>
</dbReference>
<evidence type="ECO:0000259" key="2">
    <source>
        <dbReference type="Pfam" id="PF01498"/>
    </source>
</evidence>
<dbReference type="Pfam" id="PF26215">
    <property type="entry name" value="HTH_animal"/>
    <property type="match status" value="1"/>
</dbReference>
<dbReference type="InterPro" id="IPR002492">
    <property type="entry name" value="Transposase_Tc1-like"/>
</dbReference>
<evidence type="ECO:0000259" key="3">
    <source>
        <dbReference type="Pfam" id="PF26215"/>
    </source>
</evidence>
<reference evidence="4" key="1">
    <citation type="submission" date="2023-07" db="EMBL/GenBank/DDBJ databases">
        <authorList>
            <person name="Stuckert A."/>
        </authorList>
    </citation>
    <scope>NUCLEOTIDE SEQUENCE</scope>
</reference>
<dbReference type="PANTHER" id="PTHR21301">
    <property type="entry name" value="REVERSE TRANSCRIPTASE"/>
    <property type="match status" value="1"/>
</dbReference>